<name>A0A1S2N2H2_9MICC</name>
<evidence type="ECO:0000313" key="3">
    <source>
        <dbReference type="Proteomes" id="UP000179540"/>
    </source>
</evidence>
<comment type="caution">
    <text evidence="2">The sequence shown here is derived from an EMBL/GenBank/DDBJ whole genome shotgun (WGS) entry which is preliminary data.</text>
</comment>
<sequence length="310" mass="34196">MTQPRLATQTEHGRMYARADGGEPEVPSITTVIGQQATDLGGWHGYMAAKAVLEDDRALRAGRSAGLRHAVIRDAALAAERYRDQAAARGDRVHAYCEAVALRAMGREHDVDGAREALMLHQETAWADRFDEWWEAYRPEPLAPEITVWNRTVGYAGTLDLVARIGGRVCIIDYKTKGTDRKGRVKALDEKVIMQLVAGVKAEESLVDPAAGTWEPWAYGDAPVLLGVALGETEVRAQQANPELLRHHWRSFCALRRVWQHHHELAQLTREAALPPLMAVVPPPHRKPDAAPADTPEPATADPTTTRRAS</sequence>
<feature type="compositionally biased region" description="Low complexity" evidence="1">
    <location>
        <begin position="290"/>
        <end position="310"/>
    </location>
</feature>
<dbReference type="Proteomes" id="UP000179540">
    <property type="component" value="Unassembled WGS sequence"/>
</dbReference>
<organism evidence="2 3">
    <name type="scientific">Rothia kristinae</name>
    <dbReference type="NCBI Taxonomy" id="37923"/>
    <lineage>
        <taxon>Bacteria</taxon>
        <taxon>Bacillati</taxon>
        <taxon>Actinomycetota</taxon>
        <taxon>Actinomycetes</taxon>
        <taxon>Micrococcales</taxon>
        <taxon>Micrococcaceae</taxon>
        <taxon>Rothia</taxon>
    </lineage>
</organism>
<protein>
    <submittedName>
        <fullName evidence="2">Cytochrome</fullName>
    </submittedName>
</protein>
<proteinExistence type="predicted"/>
<dbReference type="OrthoDB" id="4789362at2"/>
<dbReference type="EMBL" id="MODZ01000001">
    <property type="protein sequence ID" value="OIJ36978.1"/>
    <property type="molecule type" value="Genomic_DNA"/>
</dbReference>
<feature type="compositionally biased region" description="Polar residues" evidence="1">
    <location>
        <begin position="1"/>
        <end position="10"/>
    </location>
</feature>
<gene>
    <name evidence="2" type="ORF">BK826_00685</name>
</gene>
<dbReference type="InterPro" id="IPR011335">
    <property type="entry name" value="Restrct_endonuc-II-like"/>
</dbReference>
<evidence type="ECO:0000256" key="1">
    <source>
        <dbReference type="SAM" id="MobiDB-lite"/>
    </source>
</evidence>
<dbReference type="SUPFAM" id="SSF52980">
    <property type="entry name" value="Restriction endonuclease-like"/>
    <property type="match status" value="1"/>
</dbReference>
<reference evidence="2 3" key="1">
    <citation type="submission" date="2016-10" db="EMBL/GenBank/DDBJ databases">
        <title>Draft genome sequence of strain LCT isolated from the Shenzhou X spacecraft of China.</title>
        <authorList>
            <person name="Huang B."/>
        </authorList>
    </citation>
    <scope>NUCLEOTIDE SEQUENCE [LARGE SCALE GENOMIC DNA]</scope>
    <source>
        <strain evidence="2 3">LCT-H5</strain>
    </source>
</reference>
<evidence type="ECO:0000313" key="2">
    <source>
        <dbReference type="EMBL" id="OIJ36978.1"/>
    </source>
</evidence>
<dbReference type="RefSeq" id="WP_075513900.1">
    <property type="nucleotide sequence ID" value="NZ_MODZ01000001.1"/>
</dbReference>
<feature type="region of interest" description="Disordered" evidence="1">
    <location>
        <begin position="279"/>
        <end position="310"/>
    </location>
</feature>
<feature type="region of interest" description="Disordered" evidence="1">
    <location>
        <begin position="1"/>
        <end position="24"/>
    </location>
</feature>
<accession>A0A1S2N2H2</accession>
<dbReference type="AlphaFoldDB" id="A0A1S2N2H2"/>